<evidence type="ECO:0000313" key="2">
    <source>
        <dbReference type="EMBL" id="QEU71065.1"/>
    </source>
</evidence>
<feature type="compositionally biased region" description="Low complexity" evidence="1">
    <location>
        <begin position="50"/>
        <end position="63"/>
    </location>
</feature>
<name>A0A5J6F7P4_9ACTN</name>
<protein>
    <submittedName>
        <fullName evidence="2">Uncharacterized protein</fullName>
    </submittedName>
</protein>
<accession>A0A5J6F7P4</accession>
<dbReference type="KEGG" id="snk:CP967_02995"/>
<feature type="region of interest" description="Disordered" evidence="1">
    <location>
        <begin position="1"/>
        <end position="63"/>
    </location>
</feature>
<gene>
    <name evidence="2" type="ORF">CP967_02995</name>
</gene>
<evidence type="ECO:0000256" key="1">
    <source>
        <dbReference type="SAM" id="MobiDB-lite"/>
    </source>
</evidence>
<reference evidence="2 3" key="1">
    <citation type="submission" date="2017-09" db="EMBL/GenBank/DDBJ databases">
        <authorList>
            <person name="Lee N."/>
            <person name="Cho B.-K."/>
        </authorList>
    </citation>
    <scope>NUCLEOTIDE SEQUENCE [LARGE SCALE GENOMIC DNA]</scope>
    <source>
        <strain evidence="2 3">ATCC 12769</strain>
    </source>
</reference>
<dbReference type="EMBL" id="CP023702">
    <property type="protein sequence ID" value="QEU71065.1"/>
    <property type="molecule type" value="Genomic_DNA"/>
</dbReference>
<dbReference type="Proteomes" id="UP000326178">
    <property type="component" value="Chromosome"/>
</dbReference>
<keyword evidence="3" id="KW-1185">Reference proteome</keyword>
<organism evidence="2 3">
    <name type="scientific">Streptomyces nitrosporeus</name>
    <dbReference type="NCBI Taxonomy" id="28894"/>
    <lineage>
        <taxon>Bacteria</taxon>
        <taxon>Bacillati</taxon>
        <taxon>Actinomycetota</taxon>
        <taxon>Actinomycetes</taxon>
        <taxon>Kitasatosporales</taxon>
        <taxon>Streptomycetaceae</taxon>
        <taxon>Streptomyces</taxon>
    </lineage>
</organism>
<proteinExistence type="predicted"/>
<evidence type="ECO:0000313" key="3">
    <source>
        <dbReference type="Proteomes" id="UP000326178"/>
    </source>
</evidence>
<dbReference type="AlphaFoldDB" id="A0A5J6F7P4"/>
<sequence length="63" mass="6327">MGAKCPAPGHPARTTGLSGRPPDACPGTRGSGLPGSWAPWPDARGSFTARAPGRLPRVRGPGP</sequence>